<evidence type="ECO:0000313" key="4">
    <source>
        <dbReference type="Proteomes" id="UP000078116"/>
    </source>
</evidence>
<accession>A0A1A9MZV2</accession>
<reference evidence="3 4" key="1">
    <citation type="submission" date="2016-04" db="EMBL/GenBank/DDBJ databases">
        <title>Reclassification of Paraburkholderia panaciterrae (Farh et al. 2015) Dobritsa &amp; Samadpour 2016 as a later homotypic synonym of Paraburkholderia ginsengiterrae (Farh et al. 2015) Dobritsa &amp; Samadpour 2016.</title>
        <authorList>
            <person name="Dobritsa A.P."/>
            <person name="Kutumbaka K."/>
            <person name="Samadpour M."/>
        </authorList>
    </citation>
    <scope>NUCLEOTIDE SEQUENCE [LARGE SCALE GENOMIC DNA]</scope>
    <source>
        <strain evidence="1 4">DCY85</strain>
        <strain evidence="2 3">DCY85-1</strain>
    </source>
</reference>
<evidence type="ECO:0000313" key="1">
    <source>
        <dbReference type="EMBL" id="OAJ54198.1"/>
    </source>
</evidence>
<gene>
    <name evidence="2" type="ORF">A6V36_16975</name>
    <name evidence="1" type="ORF">A6V37_34640</name>
</gene>
<protein>
    <submittedName>
        <fullName evidence="1">Uncharacterized protein</fullName>
    </submittedName>
</protein>
<name>A0A1A9MZV2_9BURK</name>
<dbReference type="EMBL" id="LXKA01000351">
    <property type="protein sequence ID" value="OAJ54198.1"/>
    <property type="molecule type" value="Genomic_DNA"/>
</dbReference>
<comment type="caution">
    <text evidence="1">The sequence shown here is derived from an EMBL/GenBank/DDBJ whole genome shotgun (WGS) entry which is preliminary data.</text>
</comment>
<sequence length="61" mass="6973">MTCLSSSHEARVRGFANGFEFIRGFAAVNWMQPQRPQARTDCITCKSTCELELELDVPIFY</sequence>
<dbReference type="Proteomes" id="UP000077961">
    <property type="component" value="Unassembled WGS sequence"/>
</dbReference>
<evidence type="ECO:0000313" key="3">
    <source>
        <dbReference type="Proteomes" id="UP000077961"/>
    </source>
</evidence>
<evidence type="ECO:0000313" key="2">
    <source>
        <dbReference type="EMBL" id="OAJ63714.1"/>
    </source>
</evidence>
<proteinExistence type="predicted"/>
<dbReference type="AlphaFoldDB" id="A0A1A9MZV2"/>
<dbReference type="EMBL" id="LXJZ01000009">
    <property type="protein sequence ID" value="OAJ63714.1"/>
    <property type="molecule type" value="Genomic_DNA"/>
</dbReference>
<dbReference type="Proteomes" id="UP000078116">
    <property type="component" value="Unassembled WGS sequence"/>
</dbReference>
<organism evidence="1 4">
    <name type="scientific">Paraburkholderia ginsengiterrae</name>
    <dbReference type="NCBI Taxonomy" id="1462993"/>
    <lineage>
        <taxon>Bacteria</taxon>
        <taxon>Pseudomonadati</taxon>
        <taxon>Pseudomonadota</taxon>
        <taxon>Betaproteobacteria</taxon>
        <taxon>Burkholderiales</taxon>
        <taxon>Burkholderiaceae</taxon>
        <taxon>Paraburkholderia</taxon>
    </lineage>
</organism>
<keyword evidence="3" id="KW-1185">Reference proteome</keyword>